<feature type="transmembrane region" description="Helical" evidence="1">
    <location>
        <begin position="22"/>
        <end position="41"/>
    </location>
</feature>
<dbReference type="RefSeq" id="WP_407049062.1">
    <property type="nucleotide sequence ID" value="NZ_CP158568.1"/>
</dbReference>
<keyword evidence="1" id="KW-0472">Membrane</keyword>
<protein>
    <submittedName>
        <fullName evidence="3">Glycine zipper domain-containing protein</fullName>
    </submittedName>
</protein>
<evidence type="ECO:0000256" key="1">
    <source>
        <dbReference type="SAM" id="Phobius"/>
    </source>
</evidence>
<dbReference type="EMBL" id="CP158568">
    <property type="protein sequence ID" value="XBY43966.1"/>
    <property type="molecule type" value="Genomic_DNA"/>
</dbReference>
<name>A0AAU7XAG3_9HYPH</name>
<reference evidence="3" key="1">
    <citation type="submission" date="2024-06" db="EMBL/GenBank/DDBJ databases">
        <title>Methylostella associata gen. nov., sp. nov., a novel Ancalomicrobiaceae-affiliated facultatively methylotrophic bacteria that feed on methanotrophs of the genus Methylococcus.</title>
        <authorList>
            <person name="Saltykova V."/>
            <person name="Danilova O.V."/>
            <person name="Oshkin I.Y."/>
            <person name="Belova S.E."/>
            <person name="Pimenov N.V."/>
            <person name="Dedysh S.N."/>
        </authorList>
    </citation>
    <scope>NUCLEOTIDE SEQUENCE</scope>
    <source>
        <strain evidence="3">S20</strain>
    </source>
</reference>
<proteinExistence type="predicted"/>
<organism evidence="3">
    <name type="scientific">Methyloraptor flagellatus</name>
    <dbReference type="NCBI Taxonomy" id="3162530"/>
    <lineage>
        <taxon>Bacteria</taxon>
        <taxon>Pseudomonadati</taxon>
        <taxon>Pseudomonadota</taxon>
        <taxon>Alphaproteobacteria</taxon>
        <taxon>Hyphomicrobiales</taxon>
        <taxon>Ancalomicrobiaceae</taxon>
        <taxon>Methyloraptor</taxon>
    </lineage>
</organism>
<dbReference type="KEGG" id="mflg:ABS361_18185"/>
<accession>A0AAU7XAG3</accession>
<dbReference type="InterPro" id="IPR039567">
    <property type="entry name" value="Gly-zipper"/>
</dbReference>
<feature type="domain" description="Glycine zipper" evidence="2">
    <location>
        <begin position="52"/>
        <end position="94"/>
    </location>
</feature>
<evidence type="ECO:0000313" key="3">
    <source>
        <dbReference type="EMBL" id="XBY43966.1"/>
    </source>
</evidence>
<keyword evidence="1" id="KW-1133">Transmembrane helix</keyword>
<dbReference type="Pfam" id="PF13488">
    <property type="entry name" value="Gly-zipper_Omp"/>
    <property type="match status" value="1"/>
</dbReference>
<keyword evidence="1" id="KW-0812">Transmembrane</keyword>
<dbReference type="AlphaFoldDB" id="A0AAU7XAG3"/>
<sequence length="113" mass="11288">MSPAAVPGGTISMSRLRPALKVVFAVAISAMTVLPATDAFAESRRQRRVVEGAVVGGAVGAVVGGVAGGTAGSALVGGAVGAVAGAAIADGTHRRRCGPVHYDRYGRPYRNCR</sequence>
<evidence type="ECO:0000259" key="2">
    <source>
        <dbReference type="Pfam" id="PF13488"/>
    </source>
</evidence>
<gene>
    <name evidence="3" type="ORF">ABS361_18185</name>
</gene>